<dbReference type="GO" id="GO:0008270">
    <property type="term" value="F:zinc ion binding"/>
    <property type="evidence" value="ECO:0007669"/>
    <property type="project" value="InterPro"/>
</dbReference>
<feature type="compositionally biased region" description="Basic and acidic residues" evidence="1">
    <location>
        <begin position="769"/>
        <end position="796"/>
    </location>
</feature>
<dbReference type="InterPro" id="IPR013103">
    <property type="entry name" value="RVT_2"/>
</dbReference>
<dbReference type="Pfam" id="PF25597">
    <property type="entry name" value="SH3_retrovirus"/>
    <property type="match status" value="1"/>
</dbReference>
<reference evidence="2" key="1">
    <citation type="submission" date="2020-04" db="EMBL/GenBank/DDBJ databases">
        <authorList>
            <person name="Alioto T."/>
            <person name="Alioto T."/>
            <person name="Gomez Garrido J."/>
        </authorList>
    </citation>
    <scope>NUCLEOTIDE SEQUENCE</scope>
    <source>
        <strain evidence="2">A484AB</strain>
    </source>
</reference>
<dbReference type="Proteomes" id="UP001152795">
    <property type="component" value="Unassembled WGS sequence"/>
</dbReference>
<evidence type="ECO:0000313" key="2">
    <source>
        <dbReference type="EMBL" id="CAB3988728.1"/>
    </source>
</evidence>
<dbReference type="InterPro" id="IPR025724">
    <property type="entry name" value="GAG-pre-integrase_dom"/>
</dbReference>
<feature type="region of interest" description="Disordered" evidence="1">
    <location>
        <begin position="240"/>
        <end position="274"/>
    </location>
</feature>
<dbReference type="SUPFAM" id="SSF56672">
    <property type="entry name" value="DNA/RNA polymerases"/>
    <property type="match status" value="1"/>
</dbReference>
<feature type="compositionally biased region" description="Basic and acidic residues" evidence="1">
    <location>
        <begin position="253"/>
        <end position="274"/>
    </location>
</feature>
<dbReference type="PANTHER" id="PTHR11439:SF467">
    <property type="entry name" value="INTEGRASE CATALYTIC DOMAIN-CONTAINING PROTEIN"/>
    <property type="match status" value="1"/>
</dbReference>
<proteinExistence type="predicted"/>
<dbReference type="Pfam" id="PF00665">
    <property type="entry name" value="rve"/>
    <property type="match status" value="1"/>
</dbReference>
<dbReference type="InterPro" id="IPR012337">
    <property type="entry name" value="RNaseH-like_sf"/>
</dbReference>
<sequence>MASTGYGPSRESRWSRLTFDGNESNYELWEAKFLAHMRLLKLKDTILPSEEEADATKNEECYAELIQCLDDTSLSLVMRDATDDGRKALQILRDHYANQGKPRIITLYTELTSLEKALHETVTDYLIRAEKAITALKNAKETLSDGLIIAMILKGLPDSYKPFSIHVTQSASEITFAKFKSMLRSFEETEKLNTKPKVDQVMKAEFPSQTMTCYGCGKRGHLVRECPAKSEKKWCNYHKSTTHSDSTCRSQQKSKDQAKQVSEKENTSKDEHSFAFKVNDEATGKINRMGMLVDIGATSHIVTTDILKQIDMTFKPSKHYIELADGTRASNIALKRGDAEVFLKDTNGKCVKTVLKNALYIPSYPQDIFSVKAATSNGAELRFAQDTGELTLEDGTIVEIEEHGRLYYLTSIDSHENDSVSEVDKVNLSYDINTWHEILGHCNFEDIIKLQGVVKGMKFSGKIESSKLGCNTCVEGKFVNSRSRIPDARSQKSLEKVHVDLAGPVSPVSREGFKYCIAFTDDFSGAVFVYFVKCKSDTFVATEKFLADITPYGKVSCIRSDNGSEFTGKAFQTLLRERGIKHETSAPYSPHQNGTAERHWRTLFEMGRCLPLQSGLPKTLWPYAIQTAAHIRNRCFNKRTKTTPYFSLTGKVPDLSKMWFFGSECFAYEQEHKKLDSRCSKGVFVGYDKNSPSYLVYYPKKNGKIMKHRLIRFIKKCSVEQHTQTDESSRDCDVHEKSDHDTRSDLDSMSLPVLSAMPPNTVPDEEPRDSEGRHCSHTENDSETKRYPQRERNPPRYLEEDTLLPKNADCAHISVDYCYKVCGLPQNYTEAMGSPQAREWEQAMKEEISSLKENDAYELSTLPEGKASVGGKWVYTTKQDQNGIESFKARYVAKGYSQVKGIDYQETFAPTASITSIRVLMQLAVKHDLIVHQMDVKTAYLHAPITQELYIDQPQGFEEVSESGERLVYRLKKSLYGLKQSGRNWNILLHEHLANDGFVRNHADHCVYKKQVDDKIVIVIVWVDDLIIASDSMQLMEEFKESMKTQFKMKDLVRITFFLGMDFKQSKGEIKINQKRFILKILERFGMIDCKPRLTPCEQRLEFNCGELTNARQYREMIGSLIYAMTCTRPDLSWIVSRLSQTLSNPRTGDLIAAKHVLRYLKGTVDYELCFKKSDADLQLTAYSDSDWASCLEDRRSTTGYCCTLTEGGPLISWKSRKQPTVAISTCEAEYVALANTAQECLYLTQLLNGMHKKVHQSMKVSVDNQGAIALSKNPVNRQRSKHIDIKYHFVREMYVKGMIDIVYCPTQDMVADILTKPPTKCKLDNFKSIVFGCVNIDTSADQPKARNRRGVCGNRQFDPTFQICCSGEVFLISGGRTRCCGNQSYNSTFNICCGGKILSKSNEGTSTSKSNGTTECCGTQSYNSAFGLCCEGTITSTSKSNEGTSTSKSNGTTECCGTQSYNSAFGLCCEGTITSTLNGTTECCGTRSYNSAFGLCCEGTITSTVKWNNRMLWYSKLQPHIQYMLRRNNHIKVKWNNRML</sequence>
<evidence type="ECO:0000256" key="1">
    <source>
        <dbReference type="SAM" id="MobiDB-lite"/>
    </source>
</evidence>
<dbReference type="CDD" id="cd09272">
    <property type="entry name" value="RNase_HI_RT_Ty1"/>
    <property type="match status" value="1"/>
</dbReference>
<dbReference type="PROSITE" id="PS50994">
    <property type="entry name" value="INTEGRASE"/>
    <property type="match status" value="1"/>
</dbReference>
<dbReference type="Gene3D" id="4.10.60.10">
    <property type="entry name" value="Zinc finger, CCHC-type"/>
    <property type="match status" value="1"/>
</dbReference>
<dbReference type="InterPro" id="IPR056601">
    <property type="entry name" value="Galaxin_dom"/>
</dbReference>
<keyword evidence="3" id="KW-1185">Reference proteome</keyword>
<dbReference type="InterPro" id="IPR043502">
    <property type="entry name" value="DNA/RNA_pol_sf"/>
</dbReference>
<feature type="region of interest" description="Disordered" evidence="1">
    <location>
        <begin position="725"/>
        <end position="796"/>
    </location>
</feature>
<dbReference type="InterPro" id="IPR001584">
    <property type="entry name" value="Integrase_cat-core"/>
</dbReference>
<dbReference type="PROSITE" id="PS50158">
    <property type="entry name" value="ZF_CCHC"/>
    <property type="match status" value="1"/>
</dbReference>
<dbReference type="Gene3D" id="3.30.420.10">
    <property type="entry name" value="Ribonuclease H-like superfamily/Ribonuclease H"/>
    <property type="match status" value="1"/>
</dbReference>
<dbReference type="Pfam" id="PF14223">
    <property type="entry name" value="Retrotran_gag_2"/>
    <property type="match status" value="1"/>
</dbReference>
<dbReference type="EMBL" id="CACRXK020001370">
    <property type="protein sequence ID" value="CAB3988728.1"/>
    <property type="molecule type" value="Genomic_DNA"/>
</dbReference>
<gene>
    <name evidence="2" type="ORF">PACLA_8A065256</name>
</gene>
<dbReference type="GO" id="GO:0015074">
    <property type="term" value="P:DNA integration"/>
    <property type="evidence" value="ECO:0007669"/>
    <property type="project" value="InterPro"/>
</dbReference>
<dbReference type="GO" id="GO:0003676">
    <property type="term" value="F:nucleic acid binding"/>
    <property type="evidence" value="ECO:0007669"/>
    <property type="project" value="InterPro"/>
</dbReference>
<protein>
    <submittedName>
        <fullName evidence="2">Retrovirus-related Pol poly from transposon TNT 1-94</fullName>
    </submittedName>
</protein>
<evidence type="ECO:0000313" key="3">
    <source>
        <dbReference type="Proteomes" id="UP001152795"/>
    </source>
</evidence>
<dbReference type="SUPFAM" id="SSF57756">
    <property type="entry name" value="Retrovirus zinc finger-like domains"/>
    <property type="match status" value="1"/>
</dbReference>
<organism evidence="2 3">
    <name type="scientific">Paramuricea clavata</name>
    <name type="common">Red gorgonian</name>
    <name type="synonym">Violescent sea-whip</name>
    <dbReference type="NCBI Taxonomy" id="317549"/>
    <lineage>
        <taxon>Eukaryota</taxon>
        <taxon>Metazoa</taxon>
        <taxon>Cnidaria</taxon>
        <taxon>Anthozoa</taxon>
        <taxon>Octocorallia</taxon>
        <taxon>Malacalcyonacea</taxon>
        <taxon>Plexauridae</taxon>
        <taxon>Paramuricea</taxon>
    </lineage>
</organism>
<dbReference type="PANTHER" id="PTHR11439">
    <property type="entry name" value="GAG-POL-RELATED RETROTRANSPOSON"/>
    <property type="match status" value="1"/>
</dbReference>
<dbReference type="SUPFAM" id="SSF53098">
    <property type="entry name" value="Ribonuclease H-like"/>
    <property type="match status" value="1"/>
</dbReference>
<dbReference type="Pfam" id="PF24748">
    <property type="entry name" value="Galaxin_repeat"/>
    <property type="match status" value="1"/>
</dbReference>
<feature type="compositionally biased region" description="Basic and acidic residues" evidence="1">
    <location>
        <begin position="725"/>
        <end position="746"/>
    </location>
</feature>
<dbReference type="InterPro" id="IPR036397">
    <property type="entry name" value="RNaseH_sf"/>
</dbReference>
<dbReference type="InterPro" id="IPR057670">
    <property type="entry name" value="SH3_retrovirus"/>
</dbReference>
<name>A0A6S7G9U2_PARCT</name>
<dbReference type="Pfam" id="PF13976">
    <property type="entry name" value="gag_pre-integrs"/>
    <property type="match status" value="1"/>
</dbReference>
<dbReference type="OrthoDB" id="5980437at2759"/>
<dbReference type="InterPro" id="IPR036875">
    <property type="entry name" value="Znf_CCHC_sf"/>
</dbReference>
<dbReference type="SMART" id="SM00343">
    <property type="entry name" value="ZnF_C2HC"/>
    <property type="match status" value="1"/>
</dbReference>
<dbReference type="Pfam" id="PF07727">
    <property type="entry name" value="RVT_2"/>
    <property type="match status" value="1"/>
</dbReference>
<comment type="caution">
    <text evidence="2">The sequence shown here is derived from an EMBL/GenBank/DDBJ whole genome shotgun (WGS) entry which is preliminary data.</text>
</comment>
<accession>A0A6S7G9U2</accession>
<dbReference type="InterPro" id="IPR001878">
    <property type="entry name" value="Znf_CCHC"/>
</dbReference>